<gene>
    <name evidence="20" type="primary">HRD1</name>
    <name evidence="20" type="ORF">HETSPECPRED_000123</name>
</gene>
<feature type="compositionally biased region" description="Pro residues" evidence="17">
    <location>
        <begin position="358"/>
        <end position="370"/>
    </location>
</feature>
<feature type="transmembrane region" description="Helical" evidence="18">
    <location>
        <begin position="276"/>
        <end position="297"/>
    </location>
</feature>
<keyword evidence="6" id="KW-0808">Transferase</keyword>
<dbReference type="CDD" id="cd16479">
    <property type="entry name" value="RING-H2_synoviolin"/>
    <property type="match status" value="1"/>
</dbReference>
<feature type="transmembrane region" description="Helical" evidence="18">
    <location>
        <begin position="37"/>
        <end position="60"/>
    </location>
</feature>
<evidence type="ECO:0000256" key="3">
    <source>
        <dbReference type="ARBA" id="ARBA00004906"/>
    </source>
</evidence>
<evidence type="ECO:0000256" key="9">
    <source>
        <dbReference type="ARBA" id="ARBA00022771"/>
    </source>
</evidence>
<dbReference type="InterPro" id="IPR058051">
    <property type="entry name" value="Znf_RING_synoviolin"/>
</dbReference>
<dbReference type="PANTHER" id="PTHR22763">
    <property type="entry name" value="RING ZINC FINGER PROTEIN"/>
    <property type="match status" value="1"/>
</dbReference>
<keyword evidence="10" id="KW-0833">Ubl conjugation pathway</keyword>
<dbReference type="GO" id="GO:0005789">
    <property type="term" value="C:endoplasmic reticulum membrane"/>
    <property type="evidence" value="ECO:0007669"/>
    <property type="project" value="UniProtKB-SubCell"/>
</dbReference>
<feature type="region of interest" description="Disordered" evidence="17">
    <location>
        <begin position="354"/>
        <end position="375"/>
    </location>
</feature>
<reference evidence="20" key="1">
    <citation type="submission" date="2021-03" db="EMBL/GenBank/DDBJ databases">
        <authorList>
            <person name="Tagirdzhanova G."/>
        </authorList>
    </citation>
    <scope>NUCLEOTIDE SEQUENCE</scope>
</reference>
<evidence type="ECO:0000256" key="14">
    <source>
        <dbReference type="ARBA" id="ARBA00023136"/>
    </source>
</evidence>
<evidence type="ECO:0000256" key="16">
    <source>
        <dbReference type="SAM" id="Coils"/>
    </source>
</evidence>
<keyword evidence="13 18" id="KW-1133">Transmembrane helix</keyword>
<evidence type="ECO:0000256" key="15">
    <source>
        <dbReference type="PROSITE-ProRule" id="PRU00175"/>
    </source>
</evidence>
<evidence type="ECO:0000256" key="11">
    <source>
        <dbReference type="ARBA" id="ARBA00022824"/>
    </source>
</evidence>
<dbReference type="PANTHER" id="PTHR22763:SF184">
    <property type="entry name" value="E3 UBIQUITIN-PROTEIN LIGASE SYNOVIOLIN"/>
    <property type="match status" value="1"/>
</dbReference>
<evidence type="ECO:0000259" key="19">
    <source>
        <dbReference type="PROSITE" id="PS50089"/>
    </source>
</evidence>
<dbReference type="InterPro" id="IPR001841">
    <property type="entry name" value="Znf_RING"/>
</dbReference>
<feature type="compositionally biased region" description="Low complexity" evidence="17">
    <location>
        <begin position="416"/>
        <end position="454"/>
    </location>
</feature>
<keyword evidence="11" id="KW-0256">Endoplasmic reticulum</keyword>
<evidence type="ECO:0000256" key="7">
    <source>
        <dbReference type="ARBA" id="ARBA00022692"/>
    </source>
</evidence>
<organism evidence="20 21">
    <name type="scientific">Heterodermia speciosa</name>
    <dbReference type="NCBI Taxonomy" id="116794"/>
    <lineage>
        <taxon>Eukaryota</taxon>
        <taxon>Fungi</taxon>
        <taxon>Dikarya</taxon>
        <taxon>Ascomycota</taxon>
        <taxon>Pezizomycotina</taxon>
        <taxon>Lecanoromycetes</taxon>
        <taxon>OSLEUM clade</taxon>
        <taxon>Lecanoromycetidae</taxon>
        <taxon>Caliciales</taxon>
        <taxon>Physciaceae</taxon>
        <taxon>Heterodermia</taxon>
    </lineage>
</organism>
<feature type="compositionally biased region" description="Low complexity" evidence="17">
    <location>
        <begin position="705"/>
        <end position="718"/>
    </location>
</feature>
<feature type="domain" description="RING-type" evidence="19">
    <location>
        <begin position="342"/>
        <end position="409"/>
    </location>
</feature>
<feature type="compositionally biased region" description="Low complexity" evidence="17">
    <location>
        <begin position="661"/>
        <end position="676"/>
    </location>
</feature>
<dbReference type="Pfam" id="PF25563">
    <property type="entry name" value="TPR_SYVN1_N"/>
    <property type="match status" value="1"/>
</dbReference>
<comment type="catalytic activity">
    <reaction evidence="1">
        <text>S-ubiquitinyl-[E2 ubiquitin-conjugating enzyme]-L-cysteine + [acceptor protein]-L-lysine = [E2 ubiquitin-conjugating enzyme]-L-cysteine + N(6)-ubiquitinyl-[acceptor protein]-L-lysine.</text>
        <dbReference type="EC" id="2.3.2.27"/>
    </reaction>
</comment>
<feature type="compositionally biased region" description="Polar residues" evidence="17">
    <location>
        <begin position="677"/>
        <end position="686"/>
    </location>
</feature>
<evidence type="ECO:0000256" key="12">
    <source>
        <dbReference type="ARBA" id="ARBA00022833"/>
    </source>
</evidence>
<name>A0A8H3ECI4_9LECA</name>
<evidence type="ECO:0000256" key="8">
    <source>
        <dbReference type="ARBA" id="ARBA00022723"/>
    </source>
</evidence>
<evidence type="ECO:0000256" key="13">
    <source>
        <dbReference type="ARBA" id="ARBA00022989"/>
    </source>
</evidence>
<feature type="transmembrane region" description="Helical" evidence="18">
    <location>
        <begin position="138"/>
        <end position="160"/>
    </location>
</feature>
<comment type="subcellular location">
    <subcellularLocation>
        <location evidence="2">Endoplasmic reticulum membrane</location>
        <topology evidence="2">Multi-pass membrane protein</topology>
    </subcellularLocation>
</comment>
<dbReference type="InterPro" id="IPR057992">
    <property type="entry name" value="TPR_SYVN1_N"/>
</dbReference>
<feature type="coiled-coil region" evidence="16">
    <location>
        <begin position="204"/>
        <end position="231"/>
    </location>
</feature>
<evidence type="ECO:0000256" key="4">
    <source>
        <dbReference type="ARBA" id="ARBA00010089"/>
    </source>
</evidence>
<dbReference type="SMART" id="SM00184">
    <property type="entry name" value="RING"/>
    <property type="match status" value="1"/>
</dbReference>
<evidence type="ECO:0000256" key="1">
    <source>
        <dbReference type="ARBA" id="ARBA00000900"/>
    </source>
</evidence>
<dbReference type="GO" id="GO:0061630">
    <property type="term" value="F:ubiquitin protein ligase activity"/>
    <property type="evidence" value="ECO:0007669"/>
    <property type="project" value="UniProtKB-EC"/>
</dbReference>
<evidence type="ECO:0000256" key="10">
    <source>
        <dbReference type="ARBA" id="ARBA00022786"/>
    </source>
</evidence>
<dbReference type="GO" id="GO:0043161">
    <property type="term" value="P:proteasome-mediated ubiquitin-dependent protein catabolic process"/>
    <property type="evidence" value="ECO:0007669"/>
    <property type="project" value="TreeGrafter"/>
</dbReference>
<keyword evidence="9 15" id="KW-0863">Zinc-finger</keyword>
<dbReference type="Pfam" id="PF13639">
    <property type="entry name" value="zf-RING_2"/>
    <property type="match status" value="1"/>
</dbReference>
<dbReference type="PROSITE" id="PS50089">
    <property type="entry name" value="ZF_RING_2"/>
    <property type="match status" value="1"/>
</dbReference>
<proteinExistence type="inferred from homology"/>
<evidence type="ECO:0000256" key="18">
    <source>
        <dbReference type="SAM" id="Phobius"/>
    </source>
</evidence>
<keyword evidence="8" id="KW-0479">Metal-binding</keyword>
<dbReference type="EC" id="2.3.2.27" evidence="5"/>
<keyword evidence="16" id="KW-0175">Coiled coil</keyword>
<keyword evidence="7 18" id="KW-0812">Transmembrane</keyword>
<dbReference type="SUPFAM" id="SSF57850">
    <property type="entry name" value="RING/U-box"/>
    <property type="match status" value="1"/>
</dbReference>
<keyword evidence="14 18" id="KW-0472">Membrane</keyword>
<dbReference type="InterPro" id="IPR050731">
    <property type="entry name" value="HRD1_E3_ubiq-ligases"/>
</dbReference>
<feature type="region of interest" description="Disordered" evidence="17">
    <location>
        <begin position="703"/>
        <end position="814"/>
    </location>
</feature>
<dbReference type="AlphaFoldDB" id="A0A8H3ECI4"/>
<dbReference type="Gene3D" id="3.30.40.10">
    <property type="entry name" value="Zinc/RING finger domain, C3HC4 (zinc finger)"/>
    <property type="match status" value="1"/>
</dbReference>
<evidence type="ECO:0000256" key="17">
    <source>
        <dbReference type="SAM" id="MobiDB-lite"/>
    </source>
</evidence>
<protein>
    <recommendedName>
        <fullName evidence="5">RING-type E3 ubiquitin transferase</fullName>
        <ecNumber evidence="5">2.3.2.27</ecNumber>
    </recommendedName>
</protein>
<comment type="similarity">
    <text evidence="4">Belongs to the HRD1 family.</text>
</comment>
<sequence length="814" mass="88514">MRLAMYAGASTVLATGVILRALHERANFYSACVYLAQSNACLMILTNLALLGVGAFMLGLQRLFFGTLRPIEVEQLYEKAWFAITETCLAMTIFREEVGAYFLVMFVCLLIGKVWGWIGEGRVEILEQQPPANPRLFHIRLSMSLLISTLFDLYMLLYSVQTVLQQARPNMMVVFAFEFAVLHVTSISTAARYTVSLYEASVIKNQTKTRRDQIRQERAQARREAAAAEVEERTASSITEVPAEDDVDNLEVDVPGWEEKGRWVFYLDLATDFFKLVLYLTFFFVLCMFYGMPIHIIRDVALTIRSFYKRINDFVKYRQATKDMNDRYPDATPEEVAREDVCIICREDMRAWAQPAPAQNPPNANTPPAPTTTALDERTRPKKLPCGHILHFACLRSWLERQQNCPTCRRPVLAPDNPASASGPNAPNPNAGAAPAPNQQQAAHGPQQAGHGPAVHQNVFNLGPFRLAFGARIGRGVPPPINNNPAAPNRPQLPGELQGLGNAFGFFGQNQAPQQQTNARFTPTNVSAQLHQIEQQLMREVNSLRVQSDQLYLTRALQGELARLRIQQAQGNHAPLVNGGMITNPQRPLNVGGQGFQSMAIPSIGSNQPVSMAQAFTSGQQPQNMGPGHPELPPGMTLPEGWTVLQLQRLAPPAGSATEMPTASSSSQQPASSQTPVISTETQAGTSSNVAVPAPIVQQSNTFASTLPPSSMPLLSSSPQPPASNTSGPTTTPQAPDPPSSGIPRWGSAPLQPPNGLTDNNNGTSADPPSTSSMNGNAEPPDATAIADPSSEARREAKGKGKAVTIEDSAEDVD</sequence>
<feature type="region of interest" description="Disordered" evidence="17">
    <location>
        <begin position="652"/>
        <end position="686"/>
    </location>
</feature>
<dbReference type="InterPro" id="IPR013083">
    <property type="entry name" value="Znf_RING/FYVE/PHD"/>
</dbReference>
<evidence type="ECO:0000256" key="5">
    <source>
        <dbReference type="ARBA" id="ARBA00012483"/>
    </source>
</evidence>
<evidence type="ECO:0000256" key="2">
    <source>
        <dbReference type="ARBA" id="ARBA00004477"/>
    </source>
</evidence>
<dbReference type="Proteomes" id="UP000664521">
    <property type="component" value="Unassembled WGS sequence"/>
</dbReference>
<dbReference type="EMBL" id="CAJPDS010000001">
    <property type="protein sequence ID" value="CAF9903120.1"/>
    <property type="molecule type" value="Genomic_DNA"/>
</dbReference>
<keyword evidence="12" id="KW-0862">Zinc</keyword>
<feature type="transmembrane region" description="Helical" evidence="18">
    <location>
        <begin position="98"/>
        <end position="118"/>
    </location>
</feature>
<accession>A0A8H3ECI4</accession>
<evidence type="ECO:0000313" key="20">
    <source>
        <dbReference type="EMBL" id="CAF9903120.1"/>
    </source>
</evidence>
<feature type="transmembrane region" description="Helical" evidence="18">
    <location>
        <begin position="172"/>
        <end position="191"/>
    </location>
</feature>
<dbReference type="GO" id="GO:0036503">
    <property type="term" value="P:ERAD pathway"/>
    <property type="evidence" value="ECO:0007669"/>
    <property type="project" value="TreeGrafter"/>
</dbReference>
<comment type="caution">
    <text evidence="20">The sequence shown here is derived from an EMBL/GenBank/DDBJ whole genome shotgun (WGS) entry which is preliminary data.</text>
</comment>
<feature type="compositionally biased region" description="Polar residues" evidence="17">
    <location>
        <begin position="725"/>
        <end position="734"/>
    </location>
</feature>
<evidence type="ECO:0000256" key="6">
    <source>
        <dbReference type="ARBA" id="ARBA00022679"/>
    </source>
</evidence>
<dbReference type="OrthoDB" id="7759664at2759"/>
<evidence type="ECO:0000313" key="21">
    <source>
        <dbReference type="Proteomes" id="UP000664521"/>
    </source>
</evidence>
<dbReference type="GO" id="GO:0008270">
    <property type="term" value="F:zinc ion binding"/>
    <property type="evidence" value="ECO:0007669"/>
    <property type="project" value="UniProtKB-KW"/>
</dbReference>
<feature type="region of interest" description="Disordered" evidence="17">
    <location>
        <begin position="416"/>
        <end position="457"/>
    </location>
</feature>
<comment type="pathway">
    <text evidence="3">Protein modification; protein ubiquitination.</text>
</comment>
<feature type="compositionally biased region" description="Polar residues" evidence="17">
    <location>
        <begin position="755"/>
        <end position="776"/>
    </location>
</feature>
<keyword evidence="21" id="KW-1185">Reference proteome</keyword>